<protein>
    <submittedName>
        <fullName evidence="2">TPR_REGION domain-containing protein</fullName>
    </submittedName>
</protein>
<proteinExistence type="predicted"/>
<evidence type="ECO:0000313" key="2">
    <source>
        <dbReference type="WBParaSite" id="Pan_g18315.t1"/>
    </source>
</evidence>
<evidence type="ECO:0000313" key="1">
    <source>
        <dbReference type="Proteomes" id="UP000492821"/>
    </source>
</evidence>
<reference evidence="2" key="2">
    <citation type="submission" date="2020-10" db="UniProtKB">
        <authorList>
            <consortium name="WormBaseParasite"/>
        </authorList>
    </citation>
    <scope>IDENTIFICATION</scope>
</reference>
<sequence>MAQEYYEEMRQCAMKLPGDITFGDLELNRLATCSLAETYMELRDFRSAALFFDDLSGYFIPNCRLGTLFRRFGQH</sequence>
<reference evidence="1" key="1">
    <citation type="journal article" date="2013" name="Genetics">
        <title>The draft genome and transcriptome of Panagrellus redivivus are shaped by the harsh demands of a free-living lifestyle.</title>
        <authorList>
            <person name="Srinivasan J."/>
            <person name="Dillman A.R."/>
            <person name="Macchietto M.G."/>
            <person name="Heikkinen L."/>
            <person name="Lakso M."/>
            <person name="Fracchia K.M."/>
            <person name="Antoshechkin I."/>
            <person name="Mortazavi A."/>
            <person name="Wong G."/>
            <person name="Sternberg P.W."/>
        </authorList>
    </citation>
    <scope>NUCLEOTIDE SEQUENCE [LARGE SCALE GENOMIC DNA]</scope>
    <source>
        <strain evidence="1">MT8872</strain>
    </source>
</reference>
<name>A0A7E4VB82_PANRE</name>
<dbReference type="Proteomes" id="UP000492821">
    <property type="component" value="Unassembled WGS sequence"/>
</dbReference>
<accession>A0A7E4VB82</accession>
<organism evidence="1 2">
    <name type="scientific">Panagrellus redivivus</name>
    <name type="common">Microworm</name>
    <dbReference type="NCBI Taxonomy" id="6233"/>
    <lineage>
        <taxon>Eukaryota</taxon>
        <taxon>Metazoa</taxon>
        <taxon>Ecdysozoa</taxon>
        <taxon>Nematoda</taxon>
        <taxon>Chromadorea</taxon>
        <taxon>Rhabditida</taxon>
        <taxon>Tylenchina</taxon>
        <taxon>Panagrolaimomorpha</taxon>
        <taxon>Panagrolaimoidea</taxon>
        <taxon>Panagrolaimidae</taxon>
        <taxon>Panagrellus</taxon>
    </lineage>
</organism>
<dbReference type="AlphaFoldDB" id="A0A7E4VB82"/>
<keyword evidence="1" id="KW-1185">Reference proteome</keyword>
<dbReference type="WBParaSite" id="Pan_g18315.t1">
    <property type="protein sequence ID" value="Pan_g18315.t1"/>
    <property type="gene ID" value="Pan_g18315"/>
</dbReference>